<protein>
    <submittedName>
        <fullName evidence="2">GalNAc-alpha-(1-&gt;4)-GalNAc-alpha-(1-&gt;3)-diNAcBac-PP-undecaprenol alpha-1,4-N-acetyl-D-galactosaminyltransferase</fullName>
    </submittedName>
</protein>
<dbReference type="InterPro" id="IPR001296">
    <property type="entry name" value="Glyco_trans_1"/>
</dbReference>
<keyword evidence="3" id="KW-1185">Reference proteome</keyword>
<dbReference type="Proteomes" id="UP000294689">
    <property type="component" value="Unassembled WGS sequence"/>
</dbReference>
<accession>A0A4R7PYE2</accession>
<proteinExistence type="predicted"/>
<dbReference type="AlphaFoldDB" id="A0A4R7PYE2"/>
<evidence type="ECO:0000259" key="1">
    <source>
        <dbReference type="Pfam" id="PF00534"/>
    </source>
</evidence>
<comment type="caution">
    <text evidence="2">The sequence shown here is derived from an EMBL/GenBank/DDBJ whole genome shotgun (WGS) entry which is preliminary data.</text>
</comment>
<dbReference type="GO" id="GO:0016757">
    <property type="term" value="F:glycosyltransferase activity"/>
    <property type="evidence" value="ECO:0007669"/>
    <property type="project" value="InterPro"/>
</dbReference>
<dbReference type="RefSeq" id="WP_133758058.1">
    <property type="nucleotide sequence ID" value="NZ_SOBW01000008.1"/>
</dbReference>
<organism evidence="2 3">
    <name type="scientific">Gelidibacter sediminis</name>
    <dbReference type="NCBI Taxonomy" id="1608710"/>
    <lineage>
        <taxon>Bacteria</taxon>
        <taxon>Pseudomonadati</taxon>
        <taxon>Bacteroidota</taxon>
        <taxon>Flavobacteriia</taxon>
        <taxon>Flavobacteriales</taxon>
        <taxon>Flavobacteriaceae</taxon>
        <taxon>Gelidibacter</taxon>
    </lineage>
</organism>
<sequence>MEKKKITFIIPDLQNGGAERVLTILANHLVKYYDVQIIVFFKGSPFYRVNSKVKINYCTEDFVRNKTFFHSIYHHLILFKNVFCYSKKHRSDVIIGFMTTPNLFAIIISKLLRIPSIISERIHPKYSDISNLMFKLRIFLYPFSSLLIIQTKEILNYFSKFMRENSLLIIKNPISNELSVLKNKSISKELVILNIGRLDNQKNQDLLIKAFASINHEGWKLIIIGEGKNRGNYERLIKSLGLEDKILLLGKVDNVADYYNRASIFAFSSRYEGFPNALMEALYFELPCIATDCPSGPSELIINNFNGFLIPVGDQNRMEICLDKLINSKVLRDKFSINSSFQCNLLKEEIIINQWRSAIESLLNNPSKNDKVGN</sequence>
<evidence type="ECO:0000313" key="3">
    <source>
        <dbReference type="Proteomes" id="UP000294689"/>
    </source>
</evidence>
<dbReference type="PANTHER" id="PTHR12526">
    <property type="entry name" value="GLYCOSYLTRANSFERASE"/>
    <property type="match status" value="1"/>
</dbReference>
<dbReference type="Gene3D" id="3.40.50.2000">
    <property type="entry name" value="Glycogen Phosphorylase B"/>
    <property type="match status" value="2"/>
</dbReference>
<name>A0A4R7PYE2_9FLAO</name>
<dbReference type="OrthoDB" id="9811239at2"/>
<keyword evidence="2" id="KW-0808">Transferase</keyword>
<gene>
    <name evidence="2" type="ORF">BXY82_2053</name>
</gene>
<dbReference type="CDD" id="cd03820">
    <property type="entry name" value="GT4_AmsD-like"/>
    <property type="match status" value="1"/>
</dbReference>
<evidence type="ECO:0000313" key="2">
    <source>
        <dbReference type="EMBL" id="TDU40014.1"/>
    </source>
</evidence>
<dbReference type="SUPFAM" id="SSF53756">
    <property type="entry name" value="UDP-Glycosyltransferase/glycogen phosphorylase"/>
    <property type="match status" value="1"/>
</dbReference>
<dbReference type="Pfam" id="PF00534">
    <property type="entry name" value="Glycos_transf_1"/>
    <property type="match status" value="1"/>
</dbReference>
<dbReference type="PANTHER" id="PTHR12526:SF630">
    <property type="entry name" value="GLYCOSYLTRANSFERASE"/>
    <property type="match status" value="1"/>
</dbReference>
<dbReference type="EMBL" id="SOBW01000008">
    <property type="protein sequence ID" value="TDU40014.1"/>
    <property type="molecule type" value="Genomic_DNA"/>
</dbReference>
<feature type="domain" description="Glycosyl transferase family 1" evidence="1">
    <location>
        <begin position="183"/>
        <end position="338"/>
    </location>
</feature>
<reference evidence="2 3" key="1">
    <citation type="submission" date="2019-03" db="EMBL/GenBank/DDBJ databases">
        <title>Genomic Encyclopedia of Archaeal and Bacterial Type Strains, Phase II (KMG-II): from individual species to whole genera.</title>
        <authorList>
            <person name="Goeker M."/>
        </authorList>
    </citation>
    <scope>NUCLEOTIDE SEQUENCE [LARGE SCALE GENOMIC DNA]</scope>
    <source>
        <strain evidence="2 3">DSM 28135</strain>
    </source>
</reference>